<evidence type="ECO:0000313" key="1">
    <source>
        <dbReference type="EMBL" id="MBB5740717.1"/>
    </source>
</evidence>
<protein>
    <recommendedName>
        <fullName evidence="3">GcrA cell cycle regulator</fullName>
    </recommendedName>
</protein>
<accession>A0A7W9C8R0</accession>
<reference evidence="1 2" key="1">
    <citation type="submission" date="2020-08" db="EMBL/GenBank/DDBJ databases">
        <title>Genomic Encyclopedia of Type Strains, Phase IV (KMG-IV): sequencing the most valuable type-strain genomes for metagenomic binning, comparative biology and taxonomic classification.</title>
        <authorList>
            <person name="Goeker M."/>
        </authorList>
    </citation>
    <scope>NUCLEOTIDE SEQUENCE [LARGE SCALE GENOMIC DNA]</scope>
    <source>
        <strain evidence="1 2">DSM 4731</strain>
    </source>
</reference>
<organism evidence="1 2">
    <name type="scientific">Brevundimonas aurantiaca</name>
    <dbReference type="NCBI Taxonomy" id="74316"/>
    <lineage>
        <taxon>Bacteria</taxon>
        <taxon>Pseudomonadati</taxon>
        <taxon>Pseudomonadota</taxon>
        <taxon>Alphaproteobacteria</taxon>
        <taxon>Caulobacterales</taxon>
        <taxon>Caulobacteraceae</taxon>
        <taxon>Brevundimonas</taxon>
    </lineage>
</organism>
<proteinExistence type="predicted"/>
<evidence type="ECO:0008006" key="3">
    <source>
        <dbReference type="Google" id="ProtNLM"/>
    </source>
</evidence>
<keyword evidence="2" id="KW-1185">Reference proteome</keyword>
<comment type="caution">
    <text evidence="1">The sequence shown here is derived from an EMBL/GenBank/DDBJ whole genome shotgun (WGS) entry which is preliminary data.</text>
</comment>
<evidence type="ECO:0000313" key="2">
    <source>
        <dbReference type="Proteomes" id="UP000527324"/>
    </source>
</evidence>
<sequence>MNRMAPTPFDLSFEDLVEAGARASRAAADEAKRADVPLAAFEAEPATPPPWDDARLDLLKTLWLDGLSATQIAMRLGGITRNDVIGKVHQLGLSGGRPSTRPASARVRLMEVADGTATVLTLGAHMCKWPIGDPSSREFTFCGRRASEGVYCSEHARVAYSPTARRGSPLPTANRAKAGAAVKGAAVTPLFGAADLQIEVRRRLGL</sequence>
<dbReference type="EMBL" id="JACHOQ010000006">
    <property type="protein sequence ID" value="MBB5740717.1"/>
    <property type="molecule type" value="Genomic_DNA"/>
</dbReference>
<dbReference type="AlphaFoldDB" id="A0A7W9C8R0"/>
<dbReference type="Proteomes" id="UP000527324">
    <property type="component" value="Unassembled WGS sequence"/>
</dbReference>
<name>A0A7W9C8R0_9CAUL</name>
<dbReference type="Pfam" id="PF07750">
    <property type="entry name" value="GcrA"/>
    <property type="match status" value="1"/>
</dbReference>
<gene>
    <name evidence="1" type="ORF">GGQ93_002446</name>
</gene>
<dbReference type="InterPro" id="IPR011681">
    <property type="entry name" value="GcrA"/>
</dbReference>